<dbReference type="GO" id="GO:0006888">
    <property type="term" value="P:endoplasmic reticulum to Golgi vesicle-mediated transport"/>
    <property type="evidence" value="ECO:0007669"/>
    <property type="project" value="UniProtKB-UniRule"/>
</dbReference>
<sequence length="178" mass="19868">MGVYFSLLFGLLAVEMCVLFIMSLPLGLRVRKGLYNQYETLLWNSTFQTVAAIVAILVGLLFVDSLNKSSFPVSKNYEYGNNGGITPIQVLASRAYNQRNVYISGFILYFGFCIVTIMSLVGRLVKYGALVDGTSKTSSTPEYKALLVELNRTNIELEGLTTQVINFEKHYDEHINAP</sequence>
<dbReference type="OMA" id="MRFRTIA"/>
<dbReference type="AlphaFoldDB" id="G8C1A3"/>
<dbReference type="HOGENOM" id="CLU_087648_1_0_1"/>
<dbReference type="OrthoDB" id="435607at2759"/>
<feature type="transmembrane region" description="Helical" evidence="5">
    <location>
        <begin position="101"/>
        <end position="121"/>
    </location>
</feature>
<evidence type="ECO:0000256" key="1">
    <source>
        <dbReference type="ARBA" id="ARBA00004141"/>
    </source>
</evidence>
<gene>
    <name evidence="7" type="primary">TPHA0N01500</name>
    <name evidence="7" type="ordered locus">TPHA_0N01500</name>
</gene>
<evidence type="ECO:0000313" key="7">
    <source>
        <dbReference type="EMBL" id="CCE65931.1"/>
    </source>
</evidence>
<dbReference type="KEGG" id="tpf:TPHA_0N01500"/>
<keyword evidence="3 5" id="KW-1133">Transmembrane helix</keyword>
<keyword evidence="8" id="KW-1185">Reference proteome</keyword>
<comment type="function">
    <text evidence="5">May play a role in anterograde transport of membrane proteins from the endoplasmic reticulum to the Golgi.</text>
</comment>
<keyword evidence="5" id="KW-0653">Protein transport</keyword>
<dbReference type="GO" id="GO:0070973">
    <property type="term" value="P:protein localization to endoplasmic reticulum exit site"/>
    <property type="evidence" value="ECO:0007669"/>
    <property type="project" value="UniProtKB-UniRule"/>
</dbReference>
<evidence type="ECO:0000256" key="4">
    <source>
        <dbReference type="ARBA" id="ARBA00023136"/>
    </source>
</evidence>
<dbReference type="eggNOG" id="KOG1962">
    <property type="taxonomic scope" value="Eukaryota"/>
</dbReference>
<dbReference type="GeneID" id="11530517"/>
<feature type="transmembrane region" description="Helical" evidence="5">
    <location>
        <begin position="6"/>
        <end position="28"/>
    </location>
</feature>
<organism evidence="7 8">
    <name type="scientific">Tetrapisispora phaffii (strain ATCC 24235 / CBS 4417 / NBRC 1672 / NRRL Y-8282 / UCD 70-5)</name>
    <name type="common">Yeast</name>
    <name type="synonym">Fabospora phaffii</name>
    <dbReference type="NCBI Taxonomy" id="1071381"/>
    <lineage>
        <taxon>Eukaryota</taxon>
        <taxon>Fungi</taxon>
        <taxon>Dikarya</taxon>
        <taxon>Ascomycota</taxon>
        <taxon>Saccharomycotina</taxon>
        <taxon>Saccharomycetes</taxon>
        <taxon>Saccharomycetales</taxon>
        <taxon>Saccharomycetaceae</taxon>
        <taxon>Tetrapisispora</taxon>
    </lineage>
</organism>
<dbReference type="RefSeq" id="XP_003688365.1">
    <property type="nucleotide sequence ID" value="XM_003688317.1"/>
</dbReference>
<dbReference type="InterPro" id="IPR040463">
    <property type="entry name" value="BAP29/BAP31_N"/>
</dbReference>
<reference evidence="7 8" key="1">
    <citation type="journal article" date="2011" name="Proc. Natl. Acad. Sci. U.S.A.">
        <title>Evolutionary erosion of yeast sex chromosomes by mating-type switching accidents.</title>
        <authorList>
            <person name="Gordon J.L."/>
            <person name="Armisen D."/>
            <person name="Proux-Wera E."/>
            <person name="Oheigeartaigh S.S."/>
            <person name="Byrne K.P."/>
            <person name="Wolfe K.H."/>
        </authorList>
    </citation>
    <scope>NUCLEOTIDE SEQUENCE [LARGE SCALE GENOMIC DNA]</scope>
    <source>
        <strain evidence="8">ATCC 24235 / CBS 4417 / NBRC 1672 / NRRL Y-8282 / UCD 70-5</strain>
    </source>
</reference>
<dbReference type="GO" id="GO:0005789">
    <property type="term" value="C:endoplasmic reticulum membrane"/>
    <property type="evidence" value="ECO:0007669"/>
    <property type="project" value="UniProtKB-SubCell"/>
</dbReference>
<comment type="subcellular location">
    <subcellularLocation>
        <location evidence="5">Endoplasmic reticulum membrane</location>
        <topology evidence="5">Multi-pass membrane protein</topology>
    </subcellularLocation>
    <subcellularLocation>
        <location evidence="1">Membrane</location>
        <topology evidence="1">Multi-pass membrane protein</topology>
    </subcellularLocation>
</comment>
<dbReference type="GO" id="GO:0006886">
    <property type="term" value="P:intracellular protein transport"/>
    <property type="evidence" value="ECO:0007669"/>
    <property type="project" value="UniProtKB-UniRule"/>
</dbReference>
<dbReference type="InterPro" id="IPR008417">
    <property type="entry name" value="BAP29/BAP31"/>
</dbReference>
<dbReference type="Proteomes" id="UP000005666">
    <property type="component" value="Chromosome 14"/>
</dbReference>
<comment type="similarity">
    <text evidence="5">Belongs to the BCAP29/BCAP31 family.</text>
</comment>
<keyword evidence="5" id="KW-0256">Endoplasmic reticulum</keyword>
<feature type="domain" description="BAP29/BAP31 transmembrane" evidence="6">
    <location>
        <begin position="1"/>
        <end position="127"/>
    </location>
</feature>
<evidence type="ECO:0000256" key="2">
    <source>
        <dbReference type="ARBA" id="ARBA00022692"/>
    </source>
</evidence>
<proteinExistence type="inferred from homology"/>
<keyword evidence="5" id="KW-0931">ER-Golgi transport</keyword>
<dbReference type="STRING" id="1071381.G8C1A3"/>
<evidence type="ECO:0000256" key="3">
    <source>
        <dbReference type="ARBA" id="ARBA00022989"/>
    </source>
</evidence>
<keyword evidence="4 5" id="KW-0472">Membrane</keyword>
<protein>
    <recommendedName>
        <fullName evidence="5">Endoplasmic reticulum transmembrane protein</fullName>
    </recommendedName>
</protein>
<name>G8C1A3_TETPH</name>
<dbReference type="PANTHER" id="PTHR12701:SF19">
    <property type="entry name" value="ENDOPLASMIC RETICULUM TRANSMEMBRANE PROTEIN 1-RELATED"/>
    <property type="match status" value="1"/>
</dbReference>
<dbReference type="Pfam" id="PF05529">
    <property type="entry name" value="Bap31"/>
    <property type="match status" value="1"/>
</dbReference>
<dbReference type="EMBL" id="HE612869">
    <property type="protein sequence ID" value="CCE65931.1"/>
    <property type="molecule type" value="Genomic_DNA"/>
</dbReference>
<keyword evidence="5" id="KW-0813">Transport</keyword>
<feature type="transmembrane region" description="Helical" evidence="5">
    <location>
        <begin position="40"/>
        <end position="63"/>
    </location>
</feature>
<accession>G8C1A3</accession>
<evidence type="ECO:0000256" key="5">
    <source>
        <dbReference type="RuleBase" id="RU367026"/>
    </source>
</evidence>
<evidence type="ECO:0000313" key="8">
    <source>
        <dbReference type="Proteomes" id="UP000005666"/>
    </source>
</evidence>
<evidence type="ECO:0000259" key="6">
    <source>
        <dbReference type="Pfam" id="PF05529"/>
    </source>
</evidence>
<keyword evidence="2 5" id="KW-0812">Transmembrane</keyword>
<dbReference type="PANTHER" id="PTHR12701">
    <property type="entry name" value="BCR-ASSOCIATED PROTEIN, BAP"/>
    <property type="match status" value="1"/>
</dbReference>